<sequence length="274" mass="30280">MLGKGPTTPSSRIRARCSLQGLAAELQELLHVWRETPSAFEWRQLFTNKTEETALAPGCSGRPSSDALNGTTIKHCNDHPDTGKYTKALHGGTTTASLVYALALPLTTNKWCPRVAHGPDLGSSVSKERTFNPEISVDAVGISVKGFSSTKKIEYKRVDSWSFSPDPLGNELGTAFTGMAWHWTCPAQYEGKGFSNTLSAALSVCHPEKPFIIEATTVKAQLRRDLRSILGKFQIPPTRARVERPERWLLEPLRPGQILPDDEKVEEELKTLDR</sequence>
<accession>A0ACC3SKT1</accession>
<evidence type="ECO:0000313" key="1">
    <source>
        <dbReference type="EMBL" id="KAK8214811.1"/>
    </source>
</evidence>
<evidence type="ECO:0000313" key="2">
    <source>
        <dbReference type="Proteomes" id="UP001320706"/>
    </source>
</evidence>
<name>A0ACC3SKT1_9PEZI</name>
<organism evidence="1 2">
    <name type="scientific">Zalaria obscura</name>
    <dbReference type="NCBI Taxonomy" id="2024903"/>
    <lineage>
        <taxon>Eukaryota</taxon>
        <taxon>Fungi</taxon>
        <taxon>Dikarya</taxon>
        <taxon>Ascomycota</taxon>
        <taxon>Pezizomycotina</taxon>
        <taxon>Dothideomycetes</taxon>
        <taxon>Dothideomycetidae</taxon>
        <taxon>Dothideales</taxon>
        <taxon>Zalariaceae</taxon>
        <taxon>Zalaria</taxon>
    </lineage>
</organism>
<gene>
    <name evidence="1" type="ORF">M8818_002394</name>
</gene>
<proteinExistence type="predicted"/>
<dbReference type="Proteomes" id="UP001320706">
    <property type="component" value="Unassembled WGS sequence"/>
</dbReference>
<reference evidence="1" key="1">
    <citation type="submission" date="2024-02" db="EMBL/GenBank/DDBJ databases">
        <title>Metagenome Assembled Genome of Zalaria obscura JY119.</title>
        <authorList>
            <person name="Vighnesh L."/>
            <person name="Jagadeeshwari U."/>
            <person name="Venkata Ramana C."/>
            <person name="Sasikala C."/>
        </authorList>
    </citation>
    <scope>NUCLEOTIDE SEQUENCE</scope>
    <source>
        <strain evidence="1">JY119</strain>
    </source>
</reference>
<keyword evidence="2" id="KW-1185">Reference proteome</keyword>
<protein>
    <submittedName>
        <fullName evidence="1">Uncharacterized protein</fullName>
    </submittedName>
</protein>
<comment type="caution">
    <text evidence="1">The sequence shown here is derived from an EMBL/GenBank/DDBJ whole genome shotgun (WGS) entry which is preliminary data.</text>
</comment>
<dbReference type="EMBL" id="JAMKPW020000010">
    <property type="protein sequence ID" value="KAK8214811.1"/>
    <property type="molecule type" value="Genomic_DNA"/>
</dbReference>